<dbReference type="UniPathway" id="UPA00391"/>
<evidence type="ECO:0000256" key="4">
    <source>
        <dbReference type="ARBA" id="ARBA00018141"/>
    </source>
</evidence>
<proteinExistence type="inferred from homology"/>
<dbReference type="KEGG" id="pdis:D8B20_20825"/>
<evidence type="ECO:0000313" key="7">
    <source>
        <dbReference type="EMBL" id="QDY44365.1"/>
    </source>
</evidence>
<dbReference type="OrthoDB" id="5820615at2"/>
<evidence type="ECO:0000256" key="6">
    <source>
        <dbReference type="ARBA" id="ARBA00048807"/>
    </source>
</evidence>
<keyword evidence="8" id="KW-1185">Reference proteome</keyword>
<accession>A0A518XJL5</accession>
<evidence type="ECO:0000313" key="8">
    <source>
        <dbReference type="Proteomes" id="UP000319411"/>
    </source>
</evidence>
<evidence type="ECO:0000256" key="3">
    <source>
        <dbReference type="ARBA" id="ARBA00012982"/>
    </source>
</evidence>
<organism evidence="7 8">
    <name type="scientific">Candidatus Pantoea soli</name>
    <dbReference type="NCBI Taxonomy" id="3098669"/>
    <lineage>
        <taxon>Bacteria</taxon>
        <taxon>Pseudomonadati</taxon>
        <taxon>Pseudomonadota</taxon>
        <taxon>Gammaproteobacteria</taxon>
        <taxon>Enterobacterales</taxon>
        <taxon>Erwiniaceae</taxon>
        <taxon>Pantoea</taxon>
    </lineage>
</organism>
<dbReference type="GO" id="GO:0070497">
    <property type="term" value="F:6-carboxytetrahydropterin synthase activity"/>
    <property type="evidence" value="ECO:0007669"/>
    <property type="project" value="UniProtKB-EC"/>
</dbReference>
<dbReference type="Pfam" id="PF01242">
    <property type="entry name" value="PTPS"/>
    <property type="match status" value="1"/>
</dbReference>
<comment type="pathway">
    <text evidence="1">Purine metabolism; 7-cyano-7-deazaguanine biosynthesis.</text>
</comment>
<gene>
    <name evidence="7" type="ORF">D8B20_20825</name>
</gene>
<dbReference type="Gene3D" id="3.30.479.10">
    <property type="entry name" value="6-pyruvoyl tetrahydropterin synthase/QueD"/>
    <property type="match status" value="2"/>
</dbReference>
<dbReference type="Proteomes" id="UP000319411">
    <property type="component" value="Plasmid unnamed2"/>
</dbReference>
<comment type="similarity">
    <text evidence="2">Belongs to the PTPS family. QueD subfamily.</text>
</comment>
<reference evidence="7 8" key="1">
    <citation type="submission" date="2018-10" db="EMBL/GenBank/DDBJ databases">
        <title>Genome Sequencing of Pantoea dispersa DSM 32899.</title>
        <authorList>
            <person name="Nawrath M."/>
            <person name="Ottenheim C."/>
            <person name="Wilm A."/>
            <person name="Zimmermann W."/>
            <person name="Wu J.C."/>
        </authorList>
    </citation>
    <scope>NUCLEOTIDE SEQUENCE [LARGE SCALE GENOMIC DNA]</scope>
    <source>
        <strain evidence="7 8">DSM 32899</strain>
        <plasmid evidence="7 8">unnamed2</plasmid>
    </source>
</reference>
<dbReference type="EMBL" id="CP032704">
    <property type="protein sequence ID" value="QDY44365.1"/>
    <property type="molecule type" value="Genomic_DNA"/>
</dbReference>
<dbReference type="SUPFAM" id="SSF55620">
    <property type="entry name" value="Tetrahydrobiopterin biosynthesis enzymes-like"/>
    <property type="match status" value="2"/>
</dbReference>
<name>A0A518XJL5_9GAMM</name>
<evidence type="ECO:0000256" key="1">
    <source>
        <dbReference type="ARBA" id="ARBA00005061"/>
    </source>
</evidence>
<keyword evidence="7" id="KW-0614">Plasmid</keyword>
<comment type="catalytic activity">
    <reaction evidence="6">
        <text>7,8-dihydroneopterin 3'-triphosphate + H2O = 6-carboxy-5,6,7,8-tetrahydropterin + triphosphate + acetaldehyde + 2 H(+)</text>
        <dbReference type="Rhea" id="RHEA:27966"/>
        <dbReference type="ChEBI" id="CHEBI:15343"/>
        <dbReference type="ChEBI" id="CHEBI:15377"/>
        <dbReference type="ChEBI" id="CHEBI:15378"/>
        <dbReference type="ChEBI" id="CHEBI:18036"/>
        <dbReference type="ChEBI" id="CHEBI:58462"/>
        <dbReference type="ChEBI" id="CHEBI:61032"/>
        <dbReference type="EC" id="4.1.2.50"/>
    </reaction>
</comment>
<protein>
    <recommendedName>
        <fullName evidence="4">6-carboxy-5,6,7,8-tetrahydropterin synthase</fullName>
        <ecNumber evidence="3">4.1.2.50</ecNumber>
    </recommendedName>
    <alternativeName>
        <fullName evidence="5">Queuosine biosynthesis protein QueD</fullName>
    </alternativeName>
</protein>
<dbReference type="InterPro" id="IPR038418">
    <property type="entry name" value="6-PTP_synth/QueD_sf"/>
</dbReference>
<dbReference type="AlphaFoldDB" id="A0A518XJL5"/>
<dbReference type="EC" id="4.1.2.50" evidence="3"/>
<evidence type="ECO:0000256" key="5">
    <source>
        <dbReference type="ARBA" id="ARBA00031449"/>
    </source>
</evidence>
<dbReference type="RefSeq" id="WP_145891885.1">
    <property type="nucleotide sequence ID" value="NZ_CP032704.1"/>
</dbReference>
<geneLocation type="plasmid" evidence="7 8">
    <name>unnamed2</name>
</geneLocation>
<sequence length="289" mass="32489">MVLFVCNLTTIDFSWLDPLRGLVGESLIVDVSLTGELDEQSMVMDFSLVKKEIKKYLDASVDHALVLPLRNPRVTCTCCAERVDVMLFSDAGKVDCFVSGPAASFLPIDAASIETTELEKWLNKKIKEILPANIDDAAITLRHEEHAGYYYHYAHGLKKHAGNCQRIAHGHRSTIQIFINDKRDAYWEKYWAERWKNSYLMSENDVVAASQLSAKAQAVYHDKLLASAYTSSQGYFEILLSHEQVEILPDDTTVERIGCFIKQEIGRLNPQLGHVTVHAFEGVGKGARI</sequence>
<dbReference type="InterPro" id="IPR007115">
    <property type="entry name" value="6-PTP_synth/QueD"/>
</dbReference>
<evidence type="ECO:0000256" key="2">
    <source>
        <dbReference type="ARBA" id="ARBA00008900"/>
    </source>
</evidence>